<evidence type="ECO:0000256" key="10">
    <source>
        <dbReference type="ARBA" id="ARBA00059220"/>
    </source>
</evidence>
<evidence type="ECO:0000256" key="4">
    <source>
        <dbReference type="ARBA" id="ARBA00014046"/>
    </source>
</evidence>
<keyword evidence="5 12" id="KW-0285">Flavoprotein</keyword>
<dbReference type="Pfam" id="PF03441">
    <property type="entry name" value="FAD_binding_7"/>
    <property type="match status" value="1"/>
</dbReference>
<dbReference type="Pfam" id="PF00875">
    <property type="entry name" value="DNA_photolyase"/>
    <property type="match status" value="1"/>
</dbReference>
<feature type="binding site" evidence="12">
    <location>
        <position position="263"/>
    </location>
    <ligand>
        <name>FAD</name>
        <dbReference type="ChEBI" id="CHEBI:57692"/>
    </ligand>
</feature>
<comment type="similarity">
    <text evidence="14">Belongs to the DNA photolyase family.</text>
</comment>
<dbReference type="PRINTS" id="PR00147">
    <property type="entry name" value="DNAPHOTLYASE"/>
</dbReference>
<evidence type="ECO:0000256" key="3">
    <source>
        <dbReference type="ARBA" id="ARBA00013149"/>
    </source>
</evidence>
<dbReference type="Gene3D" id="3.40.50.620">
    <property type="entry name" value="HUPs"/>
    <property type="match status" value="1"/>
</dbReference>
<keyword evidence="7 14" id="KW-0157">Chromophore</keyword>
<comment type="function">
    <text evidence="10">Involved in repair of UV radiation-induced DNA damage. Catalyzes the light-dependent monomerization (300-600 nm) of cyclobutyl pyrimidine dimers (in cis-syn configuration), which are formed between adjacent bases on the same DNA strand upon exposure to ultraviolet radiation.</text>
</comment>
<dbReference type="GO" id="GO:0003677">
    <property type="term" value="F:DNA binding"/>
    <property type="evidence" value="ECO:0007669"/>
    <property type="project" value="TreeGrafter"/>
</dbReference>
<feature type="binding site" evidence="12">
    <location>
        <begin position="224"/>
        <end position="228"/>
    </location>
    <ligand>
        <name>FAD</name>
        <dbReference type="ChEBI" id="CHEBI:57692"/>
    </ligand>
</feature>
<evidence type="ECO:0000313" key="16">
    <source>
        <dbReference type="EMBL" id="REL32570.1"/>
    </source>
</evidence>
<organism evidence="16 17">
    <name type="scientific">Thalassotalea euphylliae</name>
    <dbReference type="NCBI Taxonomy" id="1655234"/>
    <lineage>
        <taxon>Bacteria</taxon>
        <taxon>Pseudomonadati</taxon>
        <taxon>Pseudomonadota</taxon>
        <taxon>Gammaproteobacteria</taxon>
        <taxon>Alteromonadales</taxon>
        <taxon>Colwelliaceae</taxon>
        <taxon>Thalassotalea</taxon>
    </lineage>
</organism>
<dbReference type="Gene3D" id="1.10.579.10">
    <property type="entry name" value="DNA Cyclobutane Dipyrimidine Photolyase, subunit A, domain 3"/>
    <property type="match status" value="1"/>
</dbReference>
<comment type="catalytic activity">
    <reaction evidence="9">
        <text>cyclobutadipyrimidine (in DNA) = 2 pyrimidine residues (in DNA).</text>
        <dbReference type="EC" id="4.1.99.3"/>
    </reaction>
</comment>
<keyword evidence="17" id="KW-1185">Reference proteome</keyword>
<dbReference type="InterPro" id="IPR005101">
    <property type="entry name" value="Cryptochr/Photolyase_FAD-bd"/>
</dbReference>
<name>A0A3E0U711_9GAMM</name>
<evidence type="ECO:0000256" key="13">
    <source>
        <dbReference type="PIRSR" id="PIRSR602081-2"/>
    </source>
</evidence>
<sequence>MLLWFRNDLRLTDNPALNFAIENGVTDAIFFISPKQWQAHNLAPIKKDFIYRHALLLKHQLVELGIQLQLIEAASFDDQIDFLKANEHKQIIVNQELELNEQRRDAALKDAGVELITFESDVVVPKGLILNQSGQMFRVFTPFKRAWLSWLRQHGFNIETHPTIQSLVFEEKDLLAKIESDNFKAGAEKWPMSFQVEQTLIPMFMETKLSKYQEQRDVPSIKGTSGLSPYLAIGAISPKYLLTILLSRHPDILSEQPASAFSWLNELVWREFYRHLLFHFPNLIKGTVFNEKYENIPWQTDQKYLQAWQQGKTGYPIVDAAMRQLNQTGWMHNRLRMIVASFLTKHLLVDWRAGETYFTEKLIDLDFAANNGGWQWSAGTGCDAQPYFRIFNPITQSEKFDPQGNFIRKYLPELADIPDKYIHFPHEYIRATGLKCYWPAIVEHKAAREKALAFYKQHL</sequence>
<comment type="caution">
    <text evidence="16">The sequence shown here is derived from an EMBL/GenBank/DDBJ whole genome shotgun (WGS) entry which is preliminary data.</text>
</comment>
<evidence type="ECO:0000256" key="11">
    <source>
        <dbReference type="ARBA" id="ARBA00083107"/>
    </source>
</evidence>
<protein>
    <recommendedName>
        <fullName evidence="4">Deoxyribodipyrimidine photo-lyase</fullName>
        <ecNumber evidence="3">4.1.99.3</ecNumber>
    </recommendedName>
    <alternativeName>
        <fullName evidence="8">DNA photolyase</fullName>
    </alternativeName>
    <alternativeName>
        <fullName evidence="11">Photoreactivating enzyme</fullName>
    </alternativeName>
</protein>
<feature type="binding site" evidence="12">
    <location>
        <begin position="266"/>
        <end position="273"/>
    </location>
    <ligand>
        <name>FAD</name>
        <dbReference type="ChEBI" id="CHEBI:57692"/>
    </ligand>
</feature>
<dbReference type="PANTHER" id="PTHR11455">
    <property type="entry name" value="CRYPTOCHROME"/>
    <property type="match status" value="1"/>
</dbReference>
<dbReference type="PROSITE" id="PS00691">
    <property type="entry name" value="DNA_PHOTOLYASES_1_2"/>
    <property type="match status" value="1"/>
</dbReference>
<proteinExistence type="inferred from homology"/>
<feature type="domain" description="Photolyase/cryptochrome alpha/beta" evidence="15">
    <location>
        <begin position="1"/>
        <end position="123"/>
    </location>
</feature>
<evidence type="ECO:0000259" key="15">
    <source>
        <dbReference type="PROSITE" id="PS51645"/>
    </source>
</evidence>
<evidence type="ECO:0000256" key="7">
    <source>
        <dbReference type="ARBA" id="ARBA00022991"/>
    </source>
</evidence>
<dbReference type="InterPro" id="IPR002081">
    <property type="entry name" value="Cryptochrome/DNA_photolyase_1"/>
</dbReference>
<dbReference type="GO" id="GO:0009416">
    <property type="term" value="P:response to light stimulus"/>
    <property type="evidence" value="ECO:0007669"/>
    <property type="project" value="TreeGrafter"/>
</dbReference>
<dbReference type="PROSITE" id="PS00394">
    <property type="entry name" value="DNA_PHOTOLYASES_1_1"/>
    <property type="match status" value="1"/>
</dbReference>
<dbReference type="InterPro" id="IPR036134">
    <property type="entry name" value="Crypto/Photolyase_FAD-like_sf"/>
</dbReference>
<comment type="cofactor">
    <cofactor evidence="1">
        <name>(6R)-5,10-methylene-5,6,7,8-tetrahydrofolate</name>
        <dbReference type="ChEBI" id="CHEBI:15636"/>
    </cofactor>
</comment>
<evidence type="ECO:0000256" key="6">
    <source>
        <dbReference type="ARBA" id="ARBA00022827"/>
    </source>
</evidence>
<keyword evidence="16" id="KW-0456">Lyase</keyword>
<dbReference type="AlphaFoldDB" id="A0A3E0U711"/>
<feature type="site" description="Electron transfer via tryptophanyl radical" evidence="13">
    <location>
        <position position="351"/>
    </location>
</feature>
<dbReference type="EMBL" id="QUOT01000001">
    <property type="protein sequence ID" value="REL32570.1"/>
    <property type="molecule type" value="Genomic_DNA"/>
</dbReference>
<evidence type="ECO:0000256" key="12">
    <source>
        <dbReference type="PIRSR" id="PIRSR602081-1"/>
    </source>
</evidence>
<feature type="site" description="Electron transfer via tryptophanyl radical" evidence="13">
    <location>
        <position position="374"/>
    </location>
</feature>
<dbReference type="GO" id="GO:0003904">
    <property type="term" value="F:deoxyribodipyrimidine photo-lyase activity"/>
    <property type="evidence" value="ECO:0007669"/>
    <property type="project" value="UniProtKB-EC"/>
</dbReference>
<dbReference type="PANTHER" id="PTHR11455:SF9">
    <property type="entry name" value="CRYPTOCHROME CIRCADIAN CLOCK 5 ISOFORM X1"/>
    <property type="match status" value="1"/>
</dbReference>
<evidence type="ECO:0000256" key="9">
    <source>
        <dbReference type="ARBA" id="ARBA00033999"/>
    </source>
</evidence>
<comment type="cofactor">
    <cofactor evidence="12">
        <name>FAD</name>
        <dbReference type="ChEBI" id="CHEBI:57692"/>
    </cofactor>
    <text evidence="12">Binds 1 FAD per subunit.</text>
</comment>
<dbReference type="Proteomes" id="UP000256899">
    <property type="component" value="Unassembled WGS sequence"/>
</dbReference>
<dbReference type="NCBIfam" id="NF007955">
    <property type="entry name" value="PRK10674.1"/>
    <property type="match status" value="1"/>
</dbReference>
<dbReference type="FunFam" id="1.10.579.10:FF:000003">
    <property type="entry name" value="Deoxyribodipyrimidine photo-lyase"/>
    <property type="match status" value="1"/>
</dbReference>
<evidence type="ECO:0000256" key="5">
    <source>
        <dbReference type="ARBA" id="ARBA00022630"/>
    </source>
</evidence>
<dbReference type="InterPro" id="IPR014729">
    <property type="entry name" value="Rossmann-like_a/b/a_fold"/>
</dbReference>
<feature type="binding site" evidence="12">
    <location>
        <position position="212"/>
    </location>
    <ligand>
        <name>FAD</name>
        <dbReference type="ChEBI" id="CHEBI:57692"/>
    </ligand>
</feature>
<gene>
    <name evidence="16" type="ORF">DXX94_01660</name>
</gene>
<comment type="similarity">
    <text evidence="2">Belongs to the DNA photolyase class-1 family.</text>
</comment>
<evidence type="ECO:0000256" key="1">
    <source>
        <dbReference type="ARBA" id="ARBA00001932"/>
    </source>
</evidence>
<reference evidence="17" key="1">
    <citation type="submission" date="2018-08" db="EMBL/GenBank/DDBJ databases">
        <title>Thalassotalea euphylliae genome.</title>
        <authorList>
            <person name="Summers S."/>
            <person name="Rice S.A."/>
            <person name="Freckelton M.L."/>
            <person name="Nedved B.T."/>
            <person name="Hadfield M.G."/>
        </authorList>
    </citation>
    <scope>NUCLEOTIDE SEQUENCE [LARGE SCALE GENOMIC DNA]</scope>
    <source>
        <strain evidence="17">H3</strain>
    </source>
</reference>
<dbReference type="SUPFAM" id="SSF52425">
    <property type="entry name" value="Cryptochrome/photolyase, N-terminal domain"/>
    <property type="match status" value="1"/>
</dbReference>
<evidence type="ECO:0000256" key="2">
    <source>
        <dbReference type="ARBA" id="ARBA00005862"/>
    </source>
</evidence>
<dbReference type="GO" id="GO:0000719">
    <property type="term" value="P:photoreactive repair"/>
    <property type="evidence" value="ECO:0007669"/>
    <property type="project" value="UniProtKB-ARBA"/>
</dbReference>
<dbReference type="EC" id="4.1.99.3" evidence="3"/>
<dbReference type="PROSITE" id="PS51645">
    <property type="entry name" value="PHR_CRY_ALPHA_BETA"/>
    <property type="match status" value="1"/>
</dbReference>
<dbReference type="InterPro" id="IPR006050">
    <property type="entry name" value="DNA_photolyase_N"/>
</dbReference>
<feature type="site" description="Electron transfer via tryptophanyl radical" evidence="13">
    <location>
        <position position="298"/>
    </location>
</feature>
<accession>A0A3E0U711</accession>
<keyword evidence="6 12" id="KW-0274">FAD</keyword>
<dbReference type="SUPFAM" id="SSF48173">
    <property type="entry name" value="Cryptochrome/photolyase FAD-binding domain"/>
    <property type="match status" value="1"/>
</dbReference>
<evidence type="ECO:0000256" key="14">
    <source>
        <dbReference type="RuleBase" id="RU004182"/>
    </source>
</evidence>
<dbReference type="RefSeq" id="WP_116018229.1">
    <property type="nucleotide sequence ID" value="NZ_QUOT01000001.1"/>
</dbReference>
<evidence type="ECO:0000313" key="17">
    <source>
        <dbReference type="Proteomes" id="UP000256899"/>
    </source>
</evidence>
<dbReference type="InterPro" id="IPR018394">
    <property type="entry name" value="DNA_photolyase_1_CS_C"/>
</dbReference>
<evidence type="ECO:0000256" key="8">
    <source>
        <dbReference type="ARBA" id="ARBA00031671"/>
    </source>
</evidence>
<dbReference type="GO" id="GO:0071949">
    <property type="term" value="F:FAD binding"/>
    <property type="evidence" value="ECO:0007669"/>
    <property type="project" value="TreeGrafter"/>
</dbReference>
<feature type="binding site" evidence="12">
    <location>
        <begin position="364"/>
        <end position="366"/>
    </location>
    <ligand>
        <name>FAD</name>
        <dbReference type="ChEBI" id="CHEBI:57692"/>
    </ligand>
</feature>
<dbReference type="Gene3D" id="1.25.40.80">
    <property type="match status" value="1"/>
</dbReference>
<dbReference type="InterPro" id="IPR036155">
    <property type="entry name" value="Crypto/Photolyase_N_sf"/>
</dbReference>